<evidence type="ECO:0000313" key="1">
    <source>
        <dbReference type="EMBL" id="KAL2641524.1"/>
    </source>
</evidence>
<comment type="caution">
    <text evidence="1">The sequence shown here is derived from an EMBL/GenBank/DDBJ whole genome shotgun (WGS) entry which is preliminary data.</text>
</comment>
<accession>A0ABD1Z3N8</accession>
<reference evidence="1 2" key="1">
    <citation type="submission" date="2024-09" db="EMBL/GenBank/DDBJ databases">
        <title>Chromosome-scale assembly of Riccia fluitans.</title>
        <authorList>
            <person name="Paukszto L."/>
            <person name="Sawicki J."/>
            <person name="Karawczyk K."/>
            <person name="Piernik-Szablinska J."/>
            <person name="Szczecinska M."/>
            <person name="Mazdziarz M."/>
        </authorList>
    </citation>
    <scope>NUCLEOTIDE SEQUENCE [LARGE SCALE GENOMIC DNA]</scope>
    <source>
        <strain evidence="1">Rf_01</strain>
        <tissue evidence="1">Aerial parts of the thallus</tissue>
    </source>
</reference>
<dbReference type="EMBL" id="JBHFFA010000002">
    <property type="protein sequence ID" value="KAL2641524.1"/>
    <property type="molecule type" value="Genomic_DNA"/>
</dbReference>
<dbReference type="AlphaFoldDB" id="A0ABD1Z3N8"/>
<evidence type="ECO:0000313" key="2">
    <source>
        <dbReference type="Proteomes" id="UP001605036"/>
    </source>
</evidence>
<keyword evidence="2" id="KW-1185">Reference proteome</keyword>
<protein>
    <submittedName>
        <fullName evidence="1">Uncharacterized protein</fullName>
    </submittedName>
</protein>
<dbReference type="Proteomes" id="UP001605036">
    <property type="component" value="Unassembled WGS sequence"/>
</dbReference>
<gene>
    <name evidence="1" type="ORF">R1flu_009111</name>
</gene>
<proteinExistence type="predicted"/>
<name>A0ABD1Z3N8_9MARC</name>
<organism evidence="1 2">
    <name type="scientific">Riccia fluitans</name>
    <dbReference type="NCBI Taxonomy" id="41844"/>
    <lineage>
        <taxon>Eukaryota</taxon>
        <taxon>Viridiplantae</taxon>
        <taxon>Streptophyta</taxon>
        <taxon>Embryophyta</taxon>
        <taxon>Marchantiophyta</taxon>
        <taxon>Marchantiopsida</taxon>
        <taxon>Marchantiidae</taxon>
        <taxon>Marchantiales</taxon>
        <taxon>Ricciaceae</taxon>
        <taxon>Riccia</taxon>
    </lineage>
</organism>
<sequence>MGCGASKEPERRKTSWFGPFGLHTPSILGAISFPFQVYDPLNFGKVHSDVPNQMKLAKATRMHQVQDNLASETAI</sequence>